<reference evidence="3" key="1">
    <citation type="journal article" date="2020" name="Stud. Mycol.">
        <title>101 Dothideomycetes genomes: a test case for predicting lifestyles and emergence of pathogens.</title>
        <authorList>
            <person name="Haridas S."/>
            <person name="Albert R."/>
            <person name="Binder M."/>
            <person name="Bloem J."/>
            <person name="Labutti K."/>
            <person name="Salamov A."/>
            <person name="Andreopoulos B."/>
            <person name="Baker S."/>
            <person name="Barry K."/>
            <person name="Bills G."/>
            <person name="Bluhm B."/>
            <person name="Cannon C."/>
            <person name="Castanera R."/>
            <person name="Culley D."/>
            <person name="Daum C."/>
            <person name="Ezra D."/>
            <person name="Gonzalez J."/>
            <person name="Henrissat B."/>
            <person name="Kuo A."/>
            <person name="Liang C."/>
            <person name="Lipzen A."/>
            <person name="Lutzoni F."/>
            <person name="Magnuson J."/>
            <person name="Mondo S."/>
            <person name="Nolan M."/>
            <person name="Ohm R."/>
            <person name="Pangilinan J."/>
            <person name="Park H.-J."/>
            <person name="Ramirez L."/>
            <person name="Alfaro M."/>
            <person name="Sun H."/>
            <person name="Tritt A."/>
            <person name="Yoshinaga Y."/>
            <person name="Zwiers L.-H."/>
            <person name="Turgeon B."/>
            <person name="Goodwin S."/>
            <person name="Spatafora J."/>
            <person name="Crous P."/>
            <person name="Grigoriev I."/>
        </authorList>
    </citation>
    <scope>NUCLEOTIDE SEQUENCE</scope>
    <source>
        <strain evidence="3">CBS 207.26</strain>
    </source>
</reference>
<feature type="domain" description="Ubiquitin-like" evidence="2">
    <location>
        <begin position="11"/>
        <end position="72"/>
    </location>
</feature>
<evidence type="ECO:0000313" key="3">
    <source>
        <dbReference type="EMBL" id="KAF2195525.1"/>
    </source>
</evidence>
<evidence type="ECO:0000259" key="2">
    <source>
        <dbReference type="Pfam" id="PF22893"/>
    </source>
</evidence>
<feature type="compositionally biased region" description="Basic and acidic residues" evidence="1">
    <location>
        <begin position="122"/>
        <end position="141"/>
    </location>
</feature>
<dbReference type="Pfam" id="PF22893">
    <property type="entry name" value="ULD_2"/>
    <property type="match status" value="1"/>
</dbReference>
<dbReference type="EMBL" id="ML994610">
    <property type="protein sequence ID" value="KAF2195525.1"/>
    <property type="molecule type" value="Genomic_DNA"/>
</dbReference>
<evidence type="ECO:0000313" key="4">
    <source>
        <dbReference type="Proteomes" id="UP000800200"/>
    </source>
</evidence>
<dbReference type="AlphaFoldDB" id="A0A6A6EWE7"/>
<evidence type="ECO:0000256" key="1">
    <source>
        <dbReference type="SAM" id="MobiDB-lite"/>
    </source>
</evidence>
<dbReference type="Proteomes" id="UP000800200">
    <property type="component" value="Unassembled WGS sequence"/>
</dbReference>
<keyword evidence="4" id="KW-1185">Reference proteome</keyword>
<dbReference type="InterPro" id="IPR054464">
    <property type="entry name" value="ULD_fung"/>
</dbReference>
<organism evidence="3 4">
    <name type="scientific">Zopfia rhizophila CBS 207.26</name>
    <dbReference type="NCBI Taxonomy" id="1314779"/>
    <lineage>
        <taxon>Eukaryota</taxon>
        <taxon>Fungi</taxon>
        <taxon>Dikarya</taxon>
        <taxon>Ascomycota</taxon>
        <taxon>Pezizomycotina</taxon>
        <taxon>Dothideomycetes</taxon>
        <taxon>Dothideomycetes incertae sedis</taxon>
        <taxon>Zopfiaceae</taxon>
        <taxon>Zopfia</taxon>
    </lineage>
</organism>
<proteinExistence type="predicted"/>
<sequence length="320" mass="36640">MRATSSPNQGSSIQVFNSFLEAQFRGLPGEQKVLRRQYLILDAKSGDEPISEQEWARTVFPGSILSMSVIMDRLASKGGGNHCPRGGCSGLGKQDEEKPTFKTCNKCGMRFTSTSKMVLEQSERQAKPPHPVVEHGRKSDLDFESDEAETDMESVEKASREMKVFKRVHLQDIIVMLEEVNGGLERRPNQSLTPNYECPFWFLSCSYISRDKEEWKIHSLSHFRGEEPPRSVQCPLCDQFRHTLEDGCTAWNHRMEHVAAFHHSIGETLRTSRPDFPLFQHLWQKRLIDDWDLKELKGGNHNLTRPPINFSIRNGRREGG</sequence>
<feature type="region of interest" description="Disordered" evidence="1">
    <location>
        <begin position="122"/>
        <end position="148"/>
    </location>
</feature>
<name>A0A6A6EWE7_9PEZI</name>
<accession>A0A6A6EWE7</accession>
<protein>
    <recommendedName>
        <fullName evidence="2">Ubiquitin-like domain-containing protein</fullName>
    </recommendedName>
</protein>
<gene>
    <name evidence="3" type="ORF">K469DRAFT_14220</name>
</gene>
<dbReference type="OrthoDB" id="409136at2759"/>